<reference evidence="2 3" key="1">
    <citation type="submission" date="2021-04" db="EMBL/GenBank/DDBJ databases">
        <authorList>
            <person name="Pira H."/>
            <person name="Risdian C."/>
            <person name="Wink J."/>
        </authorList>
    </citation>
    <scope>NUCLEOTIDE SEQUENCE [LARGE SCALE GENOMIC DNA]</scope>
    <source>
        <strain evidence="2 3">WH53</strain>
    </source>
</reference>
<proteinExistence type="predicted"/>
<protein>
    <recommendedName>
        <fullName evidence="1">Group II intron maturase-specific domain-containing protein</fullName>
    </recommendedName>
</protein>
<accession>A0ABS5ZIG0</accession>
<dbReference type="InterPro" id="IPR013597">
    <property type="entry name" value="Mat_intron_G2"/>
</dbReference>
<evidence type="ECO:0000313" key="3">
    <source>
        <dbReference type="Proteomes" id="UP000690515"/>
    </source>
</evidence>
<name>A0ABS5ZIG0_9GAMM</name>
<evidence type="ECO:0000259" key="1">
    <source>
        <dbReference type="Pfam" id="PF08388"/>
    </source>
</evidence>
<dbReference type="EMBL" id="JAGSOY010000103">
    <property type="protein sequence ID" value="MBU2713774.1"/>
    <property type="molecule type" value="Genomic_DNA"/>
</dbReference>
<organism evidence="2 3">
    <name type="scientific">Zooshikella harenae</name>
    <dbReference type="NCBI Taxonomy" id="2827238"/>
    <lineage>
        <taxon>Bacteria</taxon>
        <taxon>Pseudomonadati</taxon>
        <taxon>Pseudomonadota</taxon>
        <taxon>Gammaproteobacteria</taxon>
        <taxon>Oceanospirillales</taxon>
        <taxon>Zooshikellaceae</taxon>
        <taxon>Zooshikella</taxon>
    </lineage>
</organism>
<dbReference type="Pfam" id="PF08388">
    <property type="entry name" value="GIIM"/>
    <property type="match status" value="1"/>
</dbReference>
<gene>
    <name evidence="2" type="ORF">KCG35_22230</name>
</gene>
<sequence>MRQKTRKLNWRNRSDLELIDIARLYNPVLQGWLNYYGRYYRSALYPVWRHFNKTLVAWAIRKYKHLKRRKIKVSKILEKIKERQPNLFAHWRAGMTGSFA</sequence>
<feature type="domain" description="Group II intron maturase-specific" evidence="1">
    <location>
        <begin position="1"/>
        <end position="72"/>
    </location>
</feature>
<dbReference type="RefSeq" id="WP_215822058.1">
    <property type="nucleotide sequence ID" value="NZ_JAGSOY010000103.1"/>
</dbReference>
<dbReference type="Proteomes" id="UP000690515">
    <property type="component" value="Unassembled WGS sequence"/>
</dbReference>
<comment type="caution">
    <text evidence="2">The sequence shown here is derived from an EMBL/GenBank/DDBJ whole genome shotgun (WGS) entry which is preliminary data.</text>
</comment>
<evidence type="ECO:0000313" key="2">
    <source>
        <dbReference type="EMBL" id="MBU2713774.1"/>
    </source>
</evidence>
<keyword evidence="3" id="KW-1185">Reference proteome</keyword>